<organism evidence="2 3">
    <name type="scientific">Corchorus capsularis</name>
    <name type="common">Jute</name>
    <dbReference type="NCBI Taxonomy" id="210143"/>
    <lineage>
        <taxon>Eukaryota</taxon>
        <taxon>Viridiplantae</taxon>
        <taxon>Streptophyta</taxon>
        <taxon>Embryophyta</taxon>
        <taxon>Tracheophyta</taxon>
        <taxon>Spermatophyta</taxon>
        <taxon>Magnoliopsida</taxon>
        <taxon>eudicotyledons</taxon>
        <taxon>Gunneridae</taxon>
        <taxon>Pentapetalae</taxon>
        <taxon>rosids</taxon>
        <taxon>malvids</taxon>
        <taxon>Malvales</taxon>
        <taxon>Malvaceae</taxon>
        <taxon>Grewioideae</taxon>
        <taxon>Apeibeae</taxon>
        <taxon>Corchorus</taxon>
    </lineage>
</organism>
<comment type="caution">
    <text evidence="2">The sequence shown here is derived from an EMBL/GenBank/DDBJ whole genome shotgun (WGS) entry which is preliminary data.</text>
</comment>
<protein>
    <submittedName>
        <fullName evidence="2">Uncharacterized protein</fullName>
    </submittedName>
</protein>
<dbReference type="PANTHER" id="PTHR36322">
    <property type="entry name" value="TRANSMEMBRANE PROTEIN"/>
    <property type="match status" value="1"/>
</dbReference>
<feature type="transmembrane region" description="Helical" evidence="1">
    <location>
        <begin position="79"/>
        <end position="99"/>
    </location>
</feature>
<name>A0A1R3HBC2_COCAP</name>
<dbReference type="Proteomes" id="UP000188268">
    <property type="component" value="Unassembled WGS sequence"/>
</dbReference>
<dbReference type="Gramene" id="OMO67641">
    <property type="protein sequence ID" value="OMO67641"/>
    <property type="gene ID" value="CCACVL1_20412"/>
</dbReference>
<evidence type="ECO:0000256" key="1">
    <source>
        <dbReference type="SAM" id="Phobius"/>
    </source>
</evidence>
<accession>A0A1R3HBC2</accession>
<keyword evidence="1" id="KW-1133">Transmembrane helix</keyword>
<gene>
    <name evidence="2" type="ORF">CCACVL1_20412</name>
</gene>
<evidence type="ECO:0000313" key="3">
    <source>
        <dbReference type="Proteomes" id="UP000188268"/>
    </source>
</evidence>
<keyword evidence="1" id="KW-0472">Membrane</keyword>
<keyword evidence="1" id="KW-0812">Transmembrane</keyword>
<dbReference type="PANTHER" id="PTHR36322:SF3">
    <property type="entry name" value="TRANSMEMBRANE PROTEIN"/>
    <property type="match status" value="1"/>
</dbReference>
<dbReference type="OrthoDB" id="1723207at2759"/>
<sequence>MYKNQSHYIKPPLLSTPHYKITVATATATNPPPLLDPLSRHEALLLHPNPNIPPSSMFAPARLMLSIGSWLRTRRSRCIFLLLCSPLLLPLLCATFPLLCIAEVCVRICRRRRSGKAAAAAAAAAAAEDNVEWLRRCEEGCCCGGGEEREVGLLQRYLEDQLALVGSVYECGDEIEDHDQHESDHDLDNDCKVPLLS</sequence>
<keyword evidence="3" id="KW-1185">Reference proteome</keyword>
<evidence type="ECO:0000313" key="2">
    <source>
        <dbReference type="EMBL" id="OMO67641.1"/>
    </source>
</evidence>
<proteinExistence type="predicted"/>
<dbReference type="OMA" id="CEEGCCC"/>
<reference evidence="2 3" key="1">
    <citation type="submission" date="2013-09" db="EMBL/GenBank/DDBJ databases">
        <title>Corchorus capsularis genome sequencing.</title>
        <authorList>
            <person name="Alam M."/>
            <person name="Haque M.S."/>
            <person name="Islam M.S."/>
            <person name="Emdad E.M."/>
            <person name="Islam M.M."/>
            <person name="Ahmed B."/>
            <person name="Halim A."/>
            <person name="Hossen Q.M.M."/>
            <person name="Hossain M.Z."/>
            <person name="Ahmed R."/>
            <person name="Khan M.M."/>
            <person name="Islam R."/>
            <person name="Rashid M.M."/>
            <person name="Khan S.A."/>
            <person name="Rahman M.S."/>
            <person name="Alam M."/>
        </authorList>
    </citation>
    <scope>NUCLEOTIDE SEQUENCE [LARGE SCALE GENOMIC DNA]</scope>
    <source>
        <strain evidence="3">cv. CVL-1</strain>
        <tissue evidence="2">Whole seedling</tissue>
    </source>
</reference>
<dbReference type="EMBL" id="AWWV01012386">
    <property type="protein sequence ID" value="OMO67641.1"/>
    <property type="molecule type" value="Genomic_DNA"/>
</dbReference>
<dbReference type="AlphaFoldDB" id="A0A1R3HBC2"/>